<proteinExistence type="predicted"/>
<feature type="non-terminal residue" evidence="2">
    <location>
        <position position="88"/>
    </location>
</feature>
<accession>A0A0F9JQ04</accession>
<sequence length="88" mass="9800">MGKKKKKSQKKKKSNLPESSGFQGMSLLDTLSAAKKNETTLQTLLKGVSEQGFVHPKKEEEEKITPQLSHESKTKIAAEYLKEDVLLA</sequence>
<feature type="compositionally biased region" description="Basic residues" evidence="1">
    <location>
        <begin position="1"/>
        <end position="14"/>
    </location>
</feature>
<feature type="region of interest" description="Disordered" evidence="1">
    <location>
        <begin position="1"/>
        <end position="24"/>
    </location>
</feature>
<name>A0A0F9JQ04_9ZZZZ</name>
<dbReference type="EMBL" id="LAZR01015718">
    <property type="protein sequence ID" value="KKM07676.1"/>
    <property type="molecule type" value="Genomic_DNA"/>
</dbReference>
<dbReference type="AlphaFoldDB" id="A0A0F9JQ04"/>
<organism evidence="2">
    <name type="scientific">marine sediment metagenome</name>
    <dbReference type="NCBI Taxonomy" id="412755"/>
    <lineage>
        <taxon>unclassified sequences</taxon>
        <taxon>metagenomes</taxon>
        <taxon>ecological metagenomes</taxon>
    </lineage>
</organism>
<reference evidence="2" key="1">
    <citation type="journal article" date="2015" name="Nature">
        <title>Complex archaea that bridge the gap between prokaryotes and eukaryotes.</title>
        <authorList>
            <person name="Spang A."/>
            <person name="Saw J.H."/>
            <person name="Jorgensen S.L."/>
            <person name="Zaremba-Niedzwiedzka K."/>
            <person name="Martijn J."/>
            <person name="Lind A.E."/>
            <person name="van Eijk R."/>
            <person name="Schleper C."/>
            <person name="Guy L."/>
            <person name="Ettema T.J."/>
        </authorList>
    </citation>
    <scope>NUCLEOTIDE SEQUENCE</scope>
</reference>
<gene>
    <name evidence="2" type="ORF">LCGC14_1731560</name>
</gene>
<protein>
    <submittedName>
        <fullName evidence="2">Uncharacterized protein</fullName>
    </submittedName>
</protein>
<evidence type="ECO:0000256" key="1">
    <source>
        <dbReference type="SAM" id="MobiDB-lite"/>
    </source>
</evidence>
<comment type="caution">
    <text evidence="2">The sequence shown here is derived from an EMBL/GenBank/DDBJ whole genome shotgun (WGS) entry which is preliminary data.</text>
</comment>
<evidence type="ECO:0000313" key="2">
    <source>
        <dbReference type="EMBL" id="KKM07676.1"/>
    </source>
</evidence>